<reference evidence="1 4" key="2">
    <citation type="submission" date="2019-06" db="EMBL/GenBank/DDBJ databases">
        <title>Whole genome shotgun sequence of Brevibacillus formosus NBRC 15716.</title>
        <authorList>
            <person name="Hosoyama A."/>
            <person name="Uohara A."/>
            <person name="Ohji S."/>
            <person name="Ichikawa N."/>
        </authorList>
    </citation>
    <scope>NUCLEOTIDE SEQUENCE [LARGE SCALE GENOMIC DNA]</scope>
    <source>
        <strain evidence="1 4">NBRC 15716</strain>
    </source>
</reference>
<reference evidence="2 3" key="1">
    <citation type="submission" date="2015-05" db="EMBL/GenBank/DDBJ databases">
        <title>Genome sequencing project for genomic taxonomy and phylogenomics of Bacillus-like bacteria.</title>
        <authorList>
            <person name="Liu B."/>
            <person name="Wang J."/>
            <person name="Zhu Y."/>
            <person name="Liu G."/>
            <person name="Chen Q."/>
            <person name="Chen Z."/>
            <person name="Lan J."/>
            <person name="Che J."/>
            <person name="Ge C."/>
            <person name="Shi H."/>
            <person name="Pan Z."/>
            <person name="Liu X."/>
        </authorList>
    </citation>
    <scope>NUCLEOTIDE SEQUENCE [LARGE SCALE GENOMIC DNA]</scope>
    <source>
        <strain evidence="2 3">DSM 9885</strain>
    </source>
</reference>
<accession>A0A837KHR3</accession>
<evidence type="ECO:0000313" key="1">
    <source>
        <dbReference type="EMBL" id="GED58709.1"/>
    </source>
</evidence>
<organism evidence="2 3">
    <name type="scientific">Brevibacillus formosus</name>
    <dbReference type="NCBI Taxonomy" id="54913"/>
    <lineage>
        <taxon>Bacteria</taxon>
        <taxon>Bacillati</taxon>
        <taxon>Bacillota</taxon>
        <taxon>Bacilli</taxon>
        <taxon>Bacillales</taxon>
        <taxon>Paenibacillaceae</taxon>
        <taxon>Brevibacillus</taxon>
    </lineage>
</organism>
<dbReference type="Proteomes" id="UP000319498">
    <property type="component" value="Unassembled WGS sequence"/>
</dbReference>
<gene>
    <name evidence="2" type="ORF">AA984_22340</name>
    <name evidence="1" type="ORF">BFO01nite_28410</name>
</gene>
<sequence length="133" mass="16209">MENNYPKYVTREVMYALAEKLNLPEPDEFSQDWQYEVANTSRIDEFLFFYENGQLECDEKFVLMIVVISSFNDLLSEKEMEFTIWEQIRRNLVRDSEIHMNTILYWSRLEEEVEDSWEITPYMREVLNLVNLQ</sequence>
<dbReference type="GeneID" id="87587792"/>
<proteinExistence type="predicted"/>
<protein>
    <submittedName>
        <fullName evidence="2">Uncharacterized protein</fullName>
    </submittedName>
</protein>
<dbReference type="AlphaFoldDB" id="A0A837KHR3"/>
<dbReference type="EMBL" id="LDCN01000007">
    <property type="protein sequence ID" value="KLH97300.1"/>
    <property type="molecule type" value="Genomic_DNA"/>
</dbReference>
<dbReference type="OrthoDB" id="6444323at2"/>
<dbReference type="EMBL" id="BJOL01000015">
    <property type="protein sequence ID" value="GED58709.1"/>
    <property type="molecule type" value="Genomic_DNA"/>
</dbReference>
<evidence type="ECO:0000313" key="3">
    <source>
        <dbReference type="Proteomes" id="UP000035218"/>
    </source>
</evidence>
<evidence type="ECO:0000313" key="4">
    <source>
        <dbReference type="Proteomes" id="UP000319498"/>
    </source>
</evidence>
<dbReference type="RefSeq" id="WP_047072924.1">
    <property type="nucleotide sequence ID" value="NZ_BJOL01000015.1"/>
</dbReference>
<keyword evidence="4" id="KW-1185">Reference proteome</keyword>
<dbReference type="Proteomes" id="UP000035218">
    <property type="component" value="Unassembled WGS sequence"/>
</dbReference>
<name>A0A837KHR3_9BACL</name>
<evidence type="ECO:0000313" key="2">
    <source>
        <dbReference type="EMBL" id="KLH97300.1"/>
    </source>
</evidence>
<comment type="caution">
    <text evidence="2">The sequence shown here is derived from an EMBL/GenBank/DDBJ whole genome shotgun (WGS) entry which is preliminary data.</text>
</comment>